<dbReference type="InterPro" id="IPR039422">
    <property type="entry name" value="MarR/SlyA-like"/>
</dbReference>
<dbReference type="PANTHER" id="PTHR33164">
    <property type="entry name" value="TRANSCRIPTIONAL REGULATOR, MARR FAMILY"/>
    <property type="match status" value="1"/>
</dbReference>
<dbReference type="STRING" id="928724.SacglDRAFT_04138"/>
<accession>I1D7P5</accession>
<dbReference type="eggNOG" id="COG1846">
    <property type="taxonomic scope" value="Bacteria"/>
</dbReference>
<evidence type="ECO:0000313" key="3">
    <source>
        <dbReference type="Proteomes" id="UP000005087"/>
    </source>
</evidence>
<dbReference type="InterPro" id="IPR036390">
    <property type="entry name" value="WH_DNA-bd_sf"/>
</dbReference>
<sequence length="159" mass="17648">MSGDTRGVDDGTLVGYIRALMIESSRFINAFGDSHALHRSDLAALVAIMDAAGRGRPLSQGELATELRLSASATTSVLDRLQALGHIERRRDSRDRRRVVLHIRPSAQKLGFELFGPLGMAYAQAWAQFDEDERRIIARFLAATVEATKHTRLQPHREA</sequence>
<dbReference type="GO" id="GO:0006950">
    <property type="term" value="P:response to stress"/>
    <property type="evidence" value="ECO:0007669"/>
    <property type="project" value="TreeGrafter"/>
</dbReference>
<dbReference type="PANTHER" id="PTHR33164:SF106">
    <property type="entry name" value="TRANSCRIPTIONAL REGULATORY PROTEIN"/>
    <property type="match status" value="1"/>
</dbReference>
<protein>
    <submittedName>
        <fullName evidence="2">Transcriptional regulator</fullName>
    </submittedName>
</protein>
<organism evidence="2 3">
    <name type="scientific">Saccharomonospora glauca K62</name>
    <dbReference type="NCBI Taxonomy" id="928724"/>
    <lineage>
        <taxon>Bacteria</taxon>
        <taxon>Bacillati</taxon>
        <taxon>Actinomycetota</taxon>
        <taxon>Actinomycetes</taxon>
        <taxon>Pseudonocardiales</taxon>
        <taxon>Pseudonocardiaceae</taxon>
        <taxon>Saccharomonospora</taxon>
    </lineage>
</organism>
<dbReference type="AlphaFoldDB" id="I1D7P5"/>
<feature type="domain" description="HTH marR-type" evidence="1">
    <location>
        <begin position="1"/>
        <end position="146"/>
    </location>
</feature>
<evidence type="ECO:0000259" key="1">
    <source>
        <dbReference type="PROSITE" id="PS50995"/>
    </source>
</evidence>
<name>I1D7P5_9PSEU</name>
<dbReference type="Pfam" id="PF12802">
    <property type="entry name" value="MarR_2"/>
    <property type="match status" value="1"/>
</dbReference>
<dbReference type="SMART" id="SM00347">
    <property type="entry name" value="HTH_MARR"/>
    <property type="match status" value="1"/>
</dbReference>
<dbReference type="Gene3D" id="1.10.10.10">
    <property type="entry name" value="Winged helix-like DNA-binding domain superfamily/Winged helix DNA-binding domain"/>
    <property type="match status" value="1"/>
</dbReference>
<dbReference type="InterPro" id="IPR036388">
    <property type="entry name" value="WH-like_DNA-bd_sf"/>
</dbReference>
<dbReference type="GO" id="GO:0003700">
    <property type="term" value="F:DNA-binding transcription factor activity"/>
    <property type="evidence" value="ECO:0007669"/>
    <property type="project" value="InterPro"/>
</dbReference>
<keyword evidence="3" id="KW-1185">Reference proteome</keyword>
<dbReference type="PRINTS" id="PR00598">
    <property type="entry name" value="HTHMARR"/>
</dbReference>
<dbReference type="SUPFAM" id="SSF46785">
    <property type="entry name" value="Winged helix' DNA-binding domain"/>
    <property type="match status" value="1"/>
</dbReference>
<dbReference type="Proteomes" id="UP000005087">
    <property type="component" value="Chromosome"/>
</dbReference>
<dbReference type="InterPro" id="IPR000835">
    <property type="entry name" value="HTH_MarR-typ"/>
</dbReference>
<dbReference type="RefSeq" id="WP_005466828.1">
    <property type="nucleotide sequence ID" value="NZ_CM001484.1"/>
</dbReference>
<proteinExistence type="predicted"/>
<dbReference type="EMBL" id="CM001484">
    <property type="protein sequence ID" value="EIF00970.1"/>
    <property type="molecule type" value="Genomic_DNA"/>
</dbReference>
<dbReference type="PROSITE" id="PS50995">
    <property type="entry name" value="HTH_MARR_2"/>
    <property type="match status" value="1"/>
</dbReference>
<dbReference type="OrthoDB" id="3173926at2"/>
<dbReference type="HOGENOM" id="CLU_083287_1_0_11"/>
<gene>
    <name evidence="2" type="ORF">SacglDRAFT_04138</name>
</gene>
<reference evidence="3" key="2">
    <citation type="submission" date="2012-01" db="EMBL/GenBank/DDBJ databases">
        <title>Noncontiguous Finished sequence of chromosome of Saccharomonospora glauca K62.</title>
        <authorList>
            <consortium name="US DOE Joint Genome Institute"/>
            <person name="Lucas S."/>
            <person name="Han J."/>
            <person name="Lapidus A."/>
            <person name="Cheng J.-F."/>
            <person name="Goodwin L."/>
            <person name="Pitluck S."/>
            <person name="Peters L."/>
            <person name="Mikhailova N."/>
            <person name="Held B."/>
            <person name="Detter J.C."/>
            <person name="Han C."/>
            <person name="Tapia R."/>
            <person name="Land M."/>
            <person name="Hauser L."/>
            <person name="Kyrpides N."/>
            <person name="Ivanova N."/>
            <person name="Pagani I."/>
            <person name="Brambilla E.-M."/>
            <person name="Klenk H.-P."/>
            <person name="Woyke T."/>
        </authorList>
    </citation>
    <scope>NUCLEOTIDE SEQUENCE [LARGE SCALE GENOMIC DNA]</scope>
    <source>
        <strain evidence="3">K62</strain>
    </source>
</reference>
<reference evidence="2 3" key="1">
    <citation type="submission" date="2011-09" db="EMBL/GenBank/DDBJ databases">
        <authorList>
            <consortium name="US DOE Joint Genome Institute (JGI-PGF)"/>
            <person name="Lucas S."/>
            <person name="Han J."/>
            <person name="Lapidus A."/>
            <person name="Cheng J.-F."/>
            <person name="Goodwin L."/>
            <person name="Pitluck S."/>
            <person name="Peters L."/>
            <person name="Land M.L."/>
            <person name="Hauser L."/>
            <person name="Brambilla E."/>
            <person name="Klenk H.-P."/>
            <person name="Woyke T.J."/>
        </authorList>
    </citation>
    <scope>NUCLEOTIDE SEQUENCE [LARGE SCALE GENOMIC DNA]</scope>
    <source>
        <strain evidence="2 3">K62</strain>
    </source>
</reference>
<evidence type="ECO:0000313" key="2">
    <source>
        <dbReference type="EMBL" id="EIF00970.1"/>
    </source>
</evidence>